<name>A0A914RQ52_PAREQ</name>
<accession>A0A914RQ52</accession>
<evidence type="ECO:0000313" key="2">
    <source>
        <dbReference type="WBParaSite" id="PEQ_0000405901-mRNA-1"/>
    </source>
</evidence>
<dbReference type="WBParaSite" id="PEQ_0000405901-mRNA-1">
    <property type="protein sequence ID" value="PEQ_0000405901-mRNA-1"/>
    <property type="gene ID" value="PEQ_0000405901"/>
</dbReference>
<sequence>MNDSTEGGFISFGSWIISSKNGLFLDVFSFLITFEF</sequence>
<reference evidence="2" key="1">
    <citation type="submission" date="2022-11" db="UniProtKB">
        <authorList>
            <consortium name="WormBaseParasite"/>
        </authorList>
    </citation>
    <scope>IDENTIFICATION</scope>
</reference>
<evidence type="ECO:0000313" key="1">
    <source>
        <dbReference type="Proteomes" id="UP000887564"/>
    </source>
</evidence>
<organism evidence="1 2">
    <name type="scientific">Parascaris equorum</name>
    <name type="common">Equine roundworm</name>
    <dbReference type="NCBI Taxonomy" id="6256"/>
    <lineage>
        <taxon>Eukaryota</taxon>
        <taxon>Metazoa</taxon>
        <taxon>Ecdysozoa</taxon>
        <taxon>Nematoda</taxon>
        <taxon>Chromadorea</taxon>
        <taxon>Rhabditida</taxon>
        <taxon>Spirurina</taxon>
        <taxon>Ascaridomorpha</taxon>
        <taxon>Ascaridoidea</taxon>
        <taxon>Ascarididae</taxon>
        <taxon>Parascaris</taxon>
    </lineage>
</organism>
<protein>
    <submittedName>
        <fullName evidence="2">AtpF</fullName>
    </submittedName>
</protein>
<dbReference type="AlphaFoldDB" id="A0A914RQ52"/>
<proteinExistence type="predicted"/>
<keyword evidence="1" id="KW-1185">Reference proteome</keyword>
<dbReference type="Proteomes" id="UP000887564">
    <property type="component" value="Unplaced"/>
</dbReference>